<dbReference type="PATRIC" id="fig|476652.3.peg.790"/>
<dbReference type="InterPro" id="IPR008490">
    <property type="entry name" value="Transposase_InsH_N"/>
</dbReference>
<feature type="domain" description="Transposase DDE" evidence="2">
    <location>
        <begin position="316"/>
        <end position="440"/>
    </location>
</feature>
<keyword evidence="4" id="KW-1185">Reference proteome</keyword>
<name>A0A0J1FW95_9FIRM</name>
<dbReference type="NCBIfam" id="NF033551">
    <property type="entry name" value="transpos_IS1182"/>
    <property type="match status" value="1"/>
</dbReference>
<feature type="domain" description="Transposase InsH N-terminal" evidence="1">
    <location>
        <begin position="2"/>
        <end position="40"/>
    </location>
</feature>
<accession>A0A0J1FW95</accession>
<dbReference type="AlphaFoldDB" id="A0A0J1FW95"/>
<dbReference type="EMBL" id="LDZY01000002">
    <property type="protein sequence ID" value="KLU67557.1"/>
    <property type="molecule type" value="Genomic_DNA"/>
</dbReference>
<protein>
    <submittedName>
        <fullName evidence="3">Transposase DDE domain protein</fullName>
    </submittedName>
</protein>
<reference evidence="3 4" key="1">
    <citation type="submission" date="2015-06" db="EMBL/GenBank/DDBJ databases">
        <title>Draft genome of the moderately acidophilic sulfate reducer Candidatus Desulfosporosinus acididurans strain M1.</title>
        <authorList>
            <person name="Poehlein A."/>
            <person name="Petzsch P."/>
            <person name="Johnson B.D."/>
            <person name="Schloemann M."/>
            <person name="Daniel R."/>
            <person name="Muehling M."/>
        </authorList>
    </citation>
    <scope>NUCLEOTIDE SEQUENCE [LARGE SCALE GENOMIC DNA]</scope>
    <source>
        <strain evidence="3 4">M1</strain>
    </source>
</reference>
<proteinExistence type="predicted"/>
<comment type="caution">
    <text evidence="3">The sequence shown here is derived from an EMBL/GenBank/DDBJ whole genome shotgun (WGS) entry which is preliminary data.</text>
</comment>
<dbReference type="Pfam" id="PF13751">
    <property type="entry name" value="DDE_Tnp_1_6"/>
    <property type="match status" value="1"/>
</dbReference>
<dbReference type="Pfam" id="PF05598">
    <property type="entry name" value="DUF772"/>
    <property type="match status" value="1"/>
</dbReference>
<evidence type="ECO:0000313" key="3">
    <source>
        <dbReference type="EMBL" id="KLU67557.1"/>
    </source>
</evidence>
<dbReference type="InterPro" id="IPR025668">
    <property type="entry name" value="Tnp_DDE_dom"/>
</dbReference>
<gene>
    <name evidence="3" type="ORF">DEAC_c07710</name>
</gene>
<evidence type="ECO:0000259" key="1">
    <source>
        <dbReference type="Pfam" id="PF05598"/>
    </source>
</evidence>
<dbReference type="PANTHER" id="PTHR33408">
    <property type="entry name" value="TRANSPOSASE"/>
    <property type="match status" value="1"/>
</dbReference>
<sequence length="458" mass="52847">MNDVYSSRDIEKACRRDINFKWLLQGQKVPDHNTIARFRNGRLKGILEGLFSQLIVKLGELGEIQYENIFIDGTKIEAYANKYTFVWKKTTLKNEQKLQEKARAFLLKLNQEIKTGIPLGESAITVETLQKYIVFLKEKQQAEKIEFVSGKGKRKTNLQRATETLKEFLEKQTKYDRYNELFDGRNSFSKTDTDATFMHMKEDHMRNSQLKPGYNVQIGVEAEYIVGLAISSERSDQLTLISFLDKLIENLPQKYHKVIADAGYESEENYVYLEKQGLKPFIKPQTYEVMKKKSFSKIIGKRENMVYDSVNDEYLCANHKKLVVVGKATRTSKSGYKSVVTLYECESCEGCSFKKQCTKAAGNKKLSVSKLFLEKRSESLNNITSTEGILLRMNRSIQVEGAFGVLKEDHSFRRFVMRGKKNVETEFLLLSFGFNINKLHNKIQQDRCGHSLHKIEVA</sequence>
<organism evidence="3 4">
    <name type="scientific">Desulfosporosinus acididurans</name>
    <dbReference type="NCBI Taxonomy" id="476652"/>
    <lineage>
        <taxon>Bacteria</taxon>
        <taxon>Bacillati</taxon>
        <taxon>Bacillota</taxon>
        <taxon>Clostridia</taxon>
        <taxon>Eubacteriales</taxon>
        <taxon>Desulfitobacteriaceae</taxon>
        <taxon>Desulfosporosinus</taxon>
    </lineage>
</organism>
<dbReference type="Proteomes" id="UP000036356">
    <property type="component" value="Unassembled WGS sequence"/>
</dbReference>
<evidence type="ECO:0000259" key="2">
    <source>
        <dbReference type="Pfam" id="PF13751"/>
    </source>
</evidence>
<dbReference type="InterPro" id="IPR047629">
    <property type="entry name" value="IS1182_transpos"/>
</dbReference>
<evidence type="ECO:0000313" key="4">
    <source>
        <dbReference type="Proteomes" id="UP000036356"/>
    </source>
</evidence>
<dbReference type="PANTHER" id="PTHR33408:SF2">
    <property type="entry name" value="TRANSPOSASE DDE DOMAIN-CONTAINING PROTEIN"/>
    <property type="match status" value="1"/>
</dbReference>